<keyword evidence="2" id="KW-0238">DNA-binding</keyword>
<dbReference type="RefSeq" id="WP_376894706.1">
    <property type="nucleotide sequence ID" value="NZ_JBHULS010000006.1"/>
</dbReference>
<comment type="caution">
    <text evidence="2">The sequence shown here is derived from an EMBL/GenBank/DDBJ whole genome shotgun (WGS) entry which is preliminary data.</text>
</comment>
<proteinExistence type="predicted"/>
<keyword evidence="1" id="KW-0812">Transmembrane</keyword>
<feature type="transmembrane region" description="Helical" evidence="1">
    <location>
        <begin position="16"/>
        <end position="35"/>
    </location>
</feature>
<dbReference type="GO" id="GO:0003677">
    <property type="term" value="F:DNA binding"/>
    <property type="evidence" value="ECO:0007669"/>
    <property type="project" value="UniProtKB-KW"/>
</dbReference>
<keyword evidence="1" id="KW-0472">Membrane</keyword>
<gene>
    <name evidence="2" type="ORF">ACFSQP_11675</name>
</gene>
<dbReference type="InterPro" id="IPR010994">
    <property type="entry name" value="RuvA_2-like"/>
</dbReference>
<evidence type="ECO:0000313" key="3">
    <source>
        <dbReference type="Proteomes" id="UP001597472"/>
    </source>
</evidence>
<reference evidence="3" key="1">
    <citation type="journal article" date="2019" name="Int. J. Syst. Evol. Microbiol.">
        <title>The Global Catalogue of Microorganisms (GCM) 10K type strain sequencing project: providing services to taxonomists for standard genome sequencing and annotation.</title>
        <authorList>
            <consortium name="The Broad Institute Genomics Platform"/>
            <consortium name="The Broad Institute Genome Sequencing Center for Infectious Disease"/>
            <person name="Wu L."/>
            <person name="Ma J."/>
        </authorList>
    </citation>
    <scope>NUCLEOTIDE SEQUENCE [LARGE SCALE GENOMIC DNA]</scope>
    <source>
        <strain evidence="3">KCTC 42587</strain>
    </source>
</reference>
<keyword evidence="1" id="KW-1133">Transmembrane helix</keyword>
<accession>A0ABW5KU16</accession>
<dbReference type="SUPFAM" id="SSF47781">
    <property type="entry name" value="RuvA domain 2-like"/>
    <property type="match status" value="2"/>
</dbReference>
<organism evidence="2 3">
    <name type="scientific">Bizionia sediminis</name>
    <dbReference type="NCBI Taxonomy" id="1737064"/>
    <lineage>
        <taxon>Bacteria</taxon>
        <taxon>Pseudomonadati</taxon>
        <taxon>Bacteroidota</taxon>
        <taxon>Flavobacteriia</taxon>
        <taxon>Flavobacteriales</taxon>
        <taxon>Flavobacteriaceae</taxon>
        <taxon>Bizionia</taxon>
    </lineage>
</organism>
<dbReference type="Pfam" id="PF12836">
    <property type="entry name" value="HHH_3"/>
    <property type="match status" value="2"/>
</dbReference>
<evidence type="ECO:0000313" key="2">
    <source>
        <dbReference type="EMBL" id="MFD2552476.1"/>
    </source>
</evidence>
<dbReference type="PANTHER" id="PTHR21180:SF32">
    <property type="entry name" value="ENDONUCLEASE_EXONUCLEASE_PHOSPHATASE FAMILY DOMAIN-CONTAINING PROTEIN 1"/>
    <property type="match status" value="1"/>
</dbReference>
<dbReference type="InterPro" id="IPR051675">
    <property type="entry name" value="Endo/Exo/Phosphatase_dom_1"/>
</dbReference>
<dbReference type="PANTHER" id="PTHR21180">
    <property type="entry name" value="ENDONUCLEASE/EXONUCLEASE/PHOSPHATASE FAMILY DOMAIN-CONTAINING PROTEIN 1"/>
    <property type="match status" value="1"/>
</dbReference>
<dbReference type="Gene3D" id="1.10.150.320">
    <property type="entry name" value="Photosystem II 12 kDa extrinsic protein"/>
    <property type="match status" value="2"/>
</dbReference>
<keyword evidence="3" id="KW-1185">Reference proteome</keyword>
<dbReference type="EMBL" id="JBHULS010000006">
    <property type="protein sequence ID" value="MFD2552476.1"/>
    <property type="molecule type" value="Genomic_DNA"/>
</dbReference>
<name>A0ABW5KU16_9FLAO</name>
<dbReference type="Proteomes" id="UP001597472">
    <property type="component" value="Unassembled WGS sequence"/>
</dbReference>
<evidence type="ECO:0000256" key="1">
    <source>
        <dbReference type="SAM" id="Phobius"/>
    </source>
</evidence>
<sequence length="292" mass="33220">MHRLKSHFTFSKKQRNGILLLITVMVLVQVAYVIYMTSTVNKQSITPVSSQLQAEVDSLKQLAVIASQPKIFPFNPNYITDYKGYSLGMSAAEIDRLHAFRASNKWVNSAQEFQKVTQVSDSLLAIMSPYFKFPDWVNKQAKTPKVTRFDEKKPLSYNQKTDLNTATATQLTRVYGIGSKLSERIVAYREKVGGQFAANAELSEIYGLSPEVISNILEQFTVKTPRAIKQYNINLATRDELVTIPYIDYEVAFNIIEERTLRDGFKSLDDLTKVKDFPINKIEIIKLSLTIE</sequence>
<protein>
    <submittedName>
        <fullName evidence="2">ComEA family DNA-binding protein</fullName>
    </submittedName>
</protein>